<dbReference type="KEGG" id="cox:E0W60_29855"/>
<dbReference type="InterPro" id="IPR011050">
    <property type="entry name" value="Pectin_lyase_fold/virulence"/>
</dbReference>
<dbReference type="SMART" id="SM00710">
    <property type="entry name" value="PbH1"/>
    <property type="match status" value="10"/>
</dbReference>
<proteinExistence type="predicted"/>
<dbReference type="SUPFAM" id="SSF51126">
    <property type="entry name" value="Pectin lyase-like"/>
    <property type="match status" value="2"/>
</dbReference>
<evidence type="ECO:0008006" key="4">
    <source>
        <dbReference type="Google" id="ProtNLM"/>
    </source>
</evidence>
<feature type="signal peptide" evidence="1">
    <location>
        <begin position="1"/>
        <end position="21"/>
    </location>
</feature>
<evidence type="ECO:0000313" key="3">
    <source>
        <dbReference type="Proteomes" id="UP000295294"/>
    </source>
</evidence>
<dbReference type="InterPro" id="IPR012334">
    <property type="entry name" value="Pectin_lyas_fold"/>
</dbReference>
<dbReference type="AlphaFoldDB" id="A0A4P7LHN1"/>
<dbReference type="EMBL" id="CP038636">
    <property type="protein sequence ID" value="QBY55295.1"/>
    <property type="molecule type" value="Genomic_DNA"/>
</dbReference>
<dbReference type="InterPro" id="IPR006311">
    <property type="entry name" value="TAT_signal"/>
</dbReference>
<dbReference type="PROSITE" id="PS51318">
    <property type="entry name" value="TAT"/>
    <property type="match status" value="1"/>
</dbReference>
<dbReference type="InterPro" id="IPR006626">
    <property type="entry name" value="PbH1"/>
</dbReference>
<sequence length="598" mass="61112">MSRLRRNLLAGLATTAGAALANPFSPPVLAASVPDGRKPESPSVLDFMSPAMRQDALSGAPMLDHTRAIQAALDSGAAELAVPGGCTFNLTGPLTVGRKTRICGAGELRFSAGIATMAAITVKADGCEFDGIVLTNPNRLQAPAGGRNTGILFRADLGTVTRSTIRGFQNGITVESEGEYHDFIIANNRILDCIGAGGGPGDSTSGTGEDRGDGITIWGCAATITGNLVTAMAGQDCRIGIHVEGLAHYHNGASPRQDNLCTIVGNIVLGPFRRSIVTENLNNASIAGNTCEGATWWGIAVARSLACSITANTVKLDRASTDKSGASWSPIHAGIAVYGGAVQCVISGNTVDLTQGHAAAAILLQGLQTDTVVVGKQACIADGTRRVRLAAPNPTIQVGQLLTGGGVPAQTYVANIDGTTLLASKPIAAGSPMLTVTWHDRGQGIAVTDNSILCNAAIETIGIWAQYQDHPTISGNNIRFMGKVGISCHDVADPVINGNTVLGLNGTKSGIDLAWSRTAAVVVNNVVAGFDAPGAYGINVVNRTGGVVSGNFVRDCATNIHLYGCTGMSVTGNSSVSCASHYAAGNGSGMMLANNASL</sequence>
<dbReference type="Proteomes" id="UP000295294">
    <property type="component" value="Plasmid unnamed1"/>
</dbReference>
<dbReference type="OrthoDB" id="3659017at2"/>
<keyword evidence="1" id="KW-0732">Signal</keyword>
<geneLocation type="plasmid" evidence="2">
    <name>unnamed1</name>
</geneLocation>
<evidence type="ECO:0000256" key="1">
    <source>
        <dbReference type="SAM" id="SignalP"/>
    </source>
</evidence>
<name>A0A4P7LHN1_9BURK</name>
<keyword evidence="2" id="KW-0614">Plasmid</keyword>
<dbReference type="Gene3D" id="2.160.20.10">
    <property type="entry name" value="Single-stranded right-handed beta-helix, Pectin lyase-like"/>
    <property type="match status" value="2"/>
</dbReference>
<evidence type="ECO:0000313" key="2">
    <source>
        <dbReference type="EMBL" id="QBY55295.1"/>
    </source>
</evidence>
<reference evidence="2 3" key="1">
    <citation type="submission" date="2019-03" db="EMBL/GenBank/DDBJ databases">
        <title>Efficiently degradation of phenoxyalkanoic acid herbicides by Cupriavidus oxalaticus strain X32.</title>
        <authorList>
            <person name="Sheng X."/>
        </authorList>
    </citation>
    <scope>NUCLEOTIDE SEQUENCE [LARGE SCALE GENOMIC DNA]</scope>
    <source>
        <strain evidence="2 3">X32</strain>
        <plasmid evidence="2 3">unnamed1</plasmid>
    </source>
</reference>
<feature type="chain" id="PRO_5020981316" description="Right-handed parallel beta-helix repeat-containing protein" evidence="1">
    <location>
        <begin position="22"/>
        <end position="598"/>
    </location>
</feature>
<protein>
    <recommendedName>
        <fullName evidence="4">Right-handed parallel beta-helix repeat-containing protein</fullName>
    </recommendedName>
</protein>
<gene>
    <name evidence="2" type="ORF">E0W60_29855</name>
</gene>
<accession>A0A4P7LHN1</accession>
<organism evidence="2 3">
    <name type="scientific">Cupriavidus oxalaticus</name>
    <dbReference type="NCBI Taxonomy" id="96344"/>
    <lineage>
        <taxon>Bacteria</taxon>
        <taxon>Pseudomonadati</taxon>
        <taxon>Pseudomonadota</taxon>
        <taxon>Betaproteobacteria</taxon>
        <taxon>Burkholderiales</taxon>
        <taxon>Burkholderiaceae</taxon>
        <taxon>Cupriavidus</taxon>
    </lineage>
</organism>